<dbReference type="Proteomes" id="UP000185308">
    <property type="component" value="Segment"/>
</dbReference>
<gene>
    <name evidence="13" type="ORF">Syn7803C15_53</name>
    <name evidence="14" type="ORF">Syn7803C22_53</name>
    <name evidence="2" type="ORF">Syn7803C58_53</name>
    <name evidence="3" type="ORF">Syn7803C6_53</name>
    <name evidence="4" type="ORF">Syn7803C80_53</name>
    <name evidence="5" type="ORF">Syn7803C90_53</name>
    <name evidence="6" type="ORF">Syn7803C9_53</name>
    <name evidence="7" type="ORF">Syn7803US2_53</name>
    <name evidence="8" type="ORF">Syn7803US34_54</name>
    <name evidence="9" type="ORF">Syn7803US37_53</name>
    <name evidence="10" type="ORF">Syn7803US39_53</name>
    <name evidence="11" type="ORF">Syn7803US3_53</name>
    <name evidence="12" type="ORF">Syn7803US43_53</name>
</gene>
<dbReference type="EMBL" id="KJ019150">
    <property type="protein sequence ID" value="AIX43403.1"/>
    <property type="molecule type" value="Genomic_DNA"/>
</dbReference>
<evidence type="ECO:0000259" key="1">
    <source>
        <dbReference type="Pfam" id="PF07669"/>
    </source>
</evidence>
<dbReference type="PROSITE" id="PS00092">
    <property type="entry name" value="N6_MTASE"/>
    <property type="match status" value="1"/>
</dbReference>
<organism evidence="9 17">
    <name type="scientific">Synechococcus phage ACG-2014f</name>
    <dbReference type="NCBI Taxonomy" id="1493511"/>
    <lineage>
        <taxon>Viruses</taxon>
        <taxon>Duplodnaviria</taxon>
        <taxon>Heunggongvirae</taxon>
        <taxon>Uroviricota</taxon>
        <taxon>Caudoviricetes</taxon>
        <taxon>Pantevenvirales</taxon>
        <taxon>Kyanoviridae</taxon>
        <taxon>Atlauavirus</taxon>
        <taxon>Atlauavirus tusconc8</taxon>
    </lineage>
</organism>
<dbReference type="InterPro" id="IPR002052">
    <property type="entry name" value="DNA_methylase_N6_adenine_CS"/>
</dbReference>
<evidence type="ECO:0000313" key="7">
    <source>
        <dbReference type="EMBL" id="AIX29164.1"/>
    </source>
</evidence>
<dbReference type="EMBL" id="KJ019066">
    <property type="protein sequence ID" value="AIX23243.1"/>
    <property type="molecule type" value="Genomic_DNA"/>
</dbReference>
<dbReference type="Proteomes" id="UP000185296">
    <property type="component" value="Segment"/>
</dbReference>
<dbReference type="Proteomes" id="UP000185320">
    <property type="component" value="Segment"/>
</dbReference>
<evidence type="ECO:0000313" key="4">
    <source>
        <dbReference type="EMBL" id="AIX20230.1"/>
    </source>
</evidence>
<dbReference type="EMBL" id="KJ019098">
    <property type="protein sequence ID" value="AIX30824.1"/>
    <property type="molecule type" value="Genomic_DNA"/>
</dbReference>
<evidence type="ECO:0000313" key="17">
    <source>
        <dbReference type="Proteomes" id="UP000185313"/>
    </source>
</evidence>
<dbReference type="EMBL" id="KJ019095">
    <property type="protein sequence ID" value="AIX29949.1"/>
    <property type="molecule type" value="Genomic_DNA"/>
</dbReference>
<dbReference type="Proteomes" id="UP000185305">
    <property type="component" value="Segment"/>
</dbReference>
<dbReference type="EMBL" id="KJ019053">
    <property type="protein sequence ID" value="AIX20230.1"/>
    <property type="molecule type" value="Genomic_DNA"/>
</dbReference>
<dbReference type="SUPFAM" id="SSF53335">
    <property type="entry name" value="S-adenosyl-L-methionine-dependent methyltransferases"/>
    <property type="match status" value="1"/>
</dbReference>
<dbReference type="Gene3D" id="3.40.50.150">
    <property type="entry name" value="Vaccinia Virus protein VP39"/>
    <property type="match status" value="1"/>
</dbReference>
<dbReference type="GeneID" id="24171903"/>
<sequence>MNQKLIDLTNVIREKFKGERHRPVSEDLAIQMTENINPDAIVGLFDAGCVIAITLIARGHDPAKIHVIEKSQDKCYNEFSKSMAKKMGFNQIVPPMGNLNRIDMKFDVVIGNPPYQRDTKGDRGGSSSNPLWWEFSNIAFNLVKEGGVVSLITPDNIMSGGEQFTSLLIGNKAKYDLKLIDFSADDHFSVGIKVCRWVAIKGNPTGEATNNGITFDPTKVGVVFSSPELNSIITTMCGYESDKLNFNTSNRWDKAPITNKVKKQGNDIALADLKNDSSELYPHAVMNNDKIKYSHFASKDVGVWRVFVPQFSTKTKFFVDDTMAATASTWTHRCNSKEEAEKIKDIVSDSRYVWIIDQLKVSKRISSSIRYLPIVPIEEVLDGDQLEYIQSQL</sequence>
<dbReference type="KEGG" id="vg:24171903"/>
<dbReference type="Proteomes" id="UP000185319">
    <property type="component" value="Segment"/>
</dbReference>
<dbReference type="Proteomes" id="UP000185286">
    <property type="component" value="Genome"/>
</dbReference>
<dbReference type="EMBL" id="KJ019102">
    <property type="protein sequence ID" value="AIX31970.1"/>
    <property type="molecule type" value="Genomic_DNA"/>
</dbReference>
<name>A0A0E3FND6_9CAUD</name>
<evidence type="ECO:0000313" key="14">
    <source>
        <dbReference type="EMBL" id="AIX43403.1"/>
    </source>
</evidence>
<evidence type="ECO:0000313" key="15">
    <source>
        <dbReference type="Proteomes" id="UP000185286"/>
    </source>
</evidence>
<evidence type="ECO:0000313" key="12">
    <source>
        <dbReference type="EMBL" id="AIX31970.1"/>
    </source>
</evidence>
<dbReference type="EMBL" id="KJ019059">
    <property type="protein sequence ID" value="AIX21664.1"/>
    <property type="molecule type" value="Genomic_DNA"/>
</dbReference>
<dbReference type="EMBL" id="KJ019099">
    <property type="protein sequence ID" value="AIX31110.1"/>
    <property type="molecule type" value="Genomic_DNA"/>
</dbReference>
<reference evidence="15 16" key="1">
    <citation type="submission" date="2013-12" db="EMBL/GenBank/DDBJ databases">
        <title>Ecological redundancy of diverse viral populations within a natural community.</title>
        <authorList>
            <person name="Gregory A.C."/>
            <person name="LaButti K."/>
            <person name="Copeland A."/>
            <person name="Woyke T."/>
            <person name="Sullivan M.B."/>
        </authorList>
    </citation>
    <scope>NUCLEOTIDE SEQUENCE [LARGE SCALE GENOMIC DNA]</scope>
    <source>
        <strain evidence="13">Syn7803C15</strain>
        <strain evidence="14">Syn7803C22</strain>
        <strain evidence="2">Syn7803C58</strain>
        <strain evidence="3">Syn7803C6</strain>
        <strain evidence="4">Syn7803C80</strain>
        <strain evidence="6">Syn7803C9</strain>
        <strain evidence="5">Syn7803C90</strain>
        <strain evidence="7">Syn7803US2</strain>
        <strain evidence="11">Syn7803US3</strain>
        <strain evidence="8">Syn7803US34</strain>
        <strain evidence="9">Syn7803US37</strain>
        <strain evidence="10">Syn7803US39</strain>
        <strain evidence="12">Syn7803US43</strain>
    </source>
</reference>
<evidence type="ECO:0000313" key="2">
    <source>
        <dbReference type="EMBL" id="AIX16578.1"/>
    </source>
</evidence>
<dbReference type="EMBL" id="KJ019145">
    <property type="protein sequence ID" value="AIX41984.1"/>
    <property type="molecule type" value="Genomic_DNA"/>
</dbReference>
<dbReference type="Proteomes" id="UP000185312">
    <property type="component" value="Segment"/>
</dbReference>
<evidence type="ECO:0000313" key="6">
    <source>
        <dbReference type="EMBL" id="AIX23243.1"/>
    </source>
</evidence>
<dbReference type="Proteomes" id="UP000185313">
    <property type="component" value="Segment"/>
</dbReference>
<dbReference type="EMBL" id="KJ019092">
    <property type="protein sequence ID" value="AIX29164.1"/>
    <property type="molecule type" value="Genomic_DNA"/>
</dbReference>
<evidence type="ECO:0000313" key="16">
    <source>
        <dbReference type="Proteomes" id="UP000185296"/>
    </source>
</evidence>
<evidence type="ECO:0000313" key="9">
    <source>
        <dbReference type="EMBL" id="AIX30530.1"/>
    </source>
</evidence>
<feature type="domain" description="Type II methyltransferase M.TaqI-like" evidence="1">
    <location>
        <begin position="71"/>
        <end position="186"/>
    </location>
</feature>
<proteinExistence type="predicted"/>
<dbReference type="InterPro" id="IPR011639">
    <property type="entry name" value="MethylTrfase_TaqI-like_dom"/>
</dbReference>
<evidence type="ECO:0000313" key="3">
    <source>
        <dbReference type="EMBL" id="AIX18352.1"/>
    </source>
</evidence>
<dbReference type="InterPro" id="IPR029063">
    <property type="entry name" value="SAM-dependent_MTases_sf"/>
</dbReference>
<dbReference type="Proteomes" id="UP000185317">
    <property type="component" value="Segment"/>
</dbReference>
<protein>
    <submittedName>
        <fullName evidence="9">DNA methyltrasferase</fullName>
    </submittedName>
</protein>
<dbReference type="Proteomes" id="UP000185311">
    <property type="component" value="Segment"/>
</dbReference>
<dbReference type="EMBL" id="KJ019097">
    <property type="protein sequence ID" value="AIX30530.1"/>
    <property type="molecule type" value="Genomic_DNA"/>
</dbReference>
<dbReference type="Proteomes" id="UP000185310">
    <property type="component" value="Segment"/>
</dbReference>
<evidence type="ECO:0000313" key="11">
    <source>
        <dbReference type="EMBL" id="AIX31110.1"/>
    </source>
</evidence>
<evidence type="ECO:0000313" key="5">
    <source>
        <dbReference type="EMBL" id="AIX21664.1"/>
    </source>
</evidence>
<dbReference type="GO" id="GO:0003676">
    <property type="term" value="F:nucleic acid binding"/>
    <property type="evidence" value="ECO:0007669"/>
    <property type="project" value="InterPro"/>
</dbReference>
<evidence type="ECO:0000313" key="18">
    <source>
        <dbReference type="Proteomes" id="UP000185320"/>
    </source>
</evidence>
<dbReference type="Proteomes" id="UP000185318">
    <property type="component" value="Segment"/>
</dbReference>
<evidence type="ECO:0000313" key="8">
    <source>
        <dbReference type="EMBL" id="AIX29949.1"/>
    </source>
</evidence>
<accession>A0A0E3FND6</accession>
<dbReference type="GO" id="GO:0032259">
    <property type="term" value="P:methylation"/>
    <property type="evidence" value="ECO:0007669"/>
    <property type="project" value="InterPro"/>
</dbReference>
<evidence type="ECO:0000313" key="10">
    <source>
        <dbReference type="EMBL" id="AIX30824.1"/>
    </source>
</evidence>
<dbReference type="Pfam" id="PF07669">
    <property type="entry name" value="Eco57I"/>
    <property type="match status" value="1"/>
</dbReference>
<dbReference type="GO" id="GO:0006304">
    <property type="term" value="P:DNA modification"/>
    <property type="evidence" value="ECO:0007669"/>
    <property type="project" value="InterPro"/>
</dbReference>
<dbReference type="EMBL" id="KJ019037">
    <property type="protein sequence ID" value="AIX16578.1"/>
    <property type="molecule type" value="Genomic_DNA"/>
</dbReference>
<dbReference type="RefSeq" id="YP_009134264.1">
    <property type="nucleotide sequence ID" value="NC_026927.1"/>
</dbReference>
<dbReference type="Proteomes" id="UP000185322">
    <property type="component" value="Segment"/>
</dbReference>
<dbReference type="EMBL" id="KJ019045">
    <property type="protein sequence ID" value="AIX18352.1"/>
    <property type="molecule type" value="Genomic_DNA"/>
</dbReference>
<keyword evidence="18" id="KW-1185">Reference proteome</keyword>
<evidence type="ECO:0000313" key="13">
    <source>
        <dbReference type="EMBL" id="AIX41984.1"/>
    </source>
</evidence>
<dbReference type="OrthoDB" id="34437at10239"/>
<dbReference type="GO" id="GO:0008168">
    <property type="term" value="F:methyltransferase activity"/>
    <property type="evidence" value="ECO:0007669"/>
    <property type="project" value="InterPro"/>
</dbReference>